<dbReference type="Pfam" id="PF00440">
    <property type="entry name" value="TetR_N"/>
    <property type="match status" value="1"/>
</dbReference>
<dbReference type="SUPFAM" id="SSF46689">
    <property type="entry name" value="Homeodomain-like"/>
    <property type="match status" value="1"/>
</dbReference>
<accession>K6YWR4</accession>
<feature type="DNA-binding region" description="H-T-H motif" evidence="2">
    <location>
        <begin position="66"/>
        <end position="85"/>
    </location>
</feature>
<dbReference type="PROSITE" id="PS50977">
    <property type="entry name" value="HTH_TETR_2"/>
    <property type="match status" value="1"/>
</dbReference>
<dbReference type="RefSeq" id="WP_007623835.1">
    <property type="nucleotide sequence ID" value="NZ_BAEO01000060.1"/>
</dbReference>
<sequence length="233" mass="26637">MSTNEITQSTTAVEAANALAKMHATVTMNPLHLAKIPVQERGKIRFNEIIRVSEELVLSLGIDNVSHYSIAKAAKIPPSSVYQYFPSIAALFAVMAEKHYMDVFQKIPEIIEDINVRSWKDLAPVIVESAYDFYTQDKVSEILFLNVFLTAGVREYSVSRVTRLGLWYKNYFMLLYKKADIEGLEEKLTISLELTKSIFVRSINLHGEITLEYKKDAFVVVDQYLGEFFKHIQ</sequence>
<dbReference type="Gene3D" id="1.10.357.10">
    <property type="entry name" value="Tetracycline Repressor, domain 2"/>
    <property type="match status" value="1"/>
</dbReference>
<evidence type="ECO:0000259" key="3">
    <source>
        <dbReference type="PROSITE" id="PS50977"/>
    </source>
</evidence>
<feature type="domain" description="HTH tetR-type" evidence="3">
    <location>
        <begin position="43"/>
        <end position="103"/>
    </location>
</feature>
<evidence type="ECO:0000256" key="1">
    <source>
        <dbReference type="ARBA" id="ARBA00023125"/>
    </source>
</evidence>
<evidence type="ECO:0000256" key="2">
    <source>
        <dbReference type="PROSITE-ProRule" id="PRU00335"/>
    </source>
</evidence>
<reference evidence="4 5" key="1">
    <citation type="journal article" date="2017" name="Antonie Van Leeuwenhoek">
        <title>Rhizobium rhizosphaerae sp. nov., a novel species isolated from rice rhizosphere.</title>
        <authorList>
            <person name="Zhao J.J."/>
            <person name="Zhang J."/>
            <person name="Zhang R.J."/>
            <person name="Zhang C.W."/>
            <person name="Yin H.Q."/>
            <person name="Zhang X.X."/>
        </authorList>
    </citation>
    <scope>NUCLEOTIDE SEQUENCE [LARGE SCALE GENOMIC DNA]</scope>
    <source>
        <strain evidence="4 5">BSs20135</strain>
    </source>
</reference>
<keyword evidence="1 2" id="KW-0238">DNA-binding</keyword>
<dbReference type="InterPro" id="IPR009057">
    <property type="entry name" value="Homeodomain-like_sf"/>
</dbReference>
<evidence type="ECO:0000313" key="5">
    <source>
        <dbReference type="Proteomes" id="UP000006327"/>
    </source>
</evidence>
<name>K6YWR4_9ALTE</name>
<dbReference type="AlphaFoldDB" id="K6YWR4"/>
<organism evidence="4 5">
    <name type="scientific">Paraglaciecola arctica BSs20135</name>
    <dbReference type="NCBI Taxonomy" id="493475"/>
    <lineage>
        <taxon>Bacteria</taxon>
        <taxon>Pseudomonadati</taxon>
        <taxon>Pseudomonadota</taxon>
        <taxon>Gammaproteobacteria</taxon>
        <taxon>Alteromonadales</taxon>
        <taxon>Alteromonadaceae</taxon>
        <taxon>Paraglaciecola</taxon>
    </lineage>
</organism>
<dbReference type="EMBL" id="BAEO01000060">
    <property type="protein sequence ID" value="GAC21178.1"/>
    <property type="molecule type" value="Genomic_DNA"/>
</dbReference>
<protein>
    <recommendedName>
        <fullName evidence="3">HTH tetR-type domain-containing protein</fullName>
    </recommendedName>
</protein>
<dbReference type="OrthoDB" id="325065at2"/>
<keyword evidence="5" id="KW-1185">Reference proteome</keyword>
<dbReference type="InterPro" id="IPR001647">
    <property type="entry name" value="HTH_TetR"/>
</dbReference>
<dbReference type="eggNOG" id="COG1309">
    <property type="taxonomic scope" value="Bacteria"/>
</dbReference>
<proteinExistence type="predicted"/>
<evidence type="ECO:0000313" key="4">
    <source>
        <dbReference type="EMBL" id="GAC21178.1"/>
    </source>
</evidence>
<gene>
    <name evidence="4" type="ORF">GARC_4236</name>
</gene>
<dbReference type="GO" id="GO:0003677">
    <property type="term" value="F:DNA binding"/>
    <property type="evidence" value="ECO:0007669"/>
    <property type="project" value="UniProtKB-UniRule"/>
</dbReference>
<dbReference type="Proteomes" id="UP000006327">
    <property type="component" value="Unassembled WGS sequence"/>
</dbReference>
<comment type="caution">
    <text evidence="4">The sequence shown here is derived from an EMBL/GenBank/DDBJ whole genome shotgun (WGS) entry which is preliminary data.</text>
</comment>